<dbReference type="InterPro" id="IPR036719">
    <property type="entry name" value="Neuro-gated_channel_TM_sf"/>
</dbReference>
<dbReference type="PROSITE" id="PS01209">
    <property type="entry name" value="LDLRA_1"/>
    <property type="match status" value="1"/>
</dbReference>
<name>A0AAW0U1Z7_SCYPA</name>
<dbReference type="CDD" id="cd00112">
    <property type="entry name" value="LDLa"/>
    <property type="match status" value="1"/>
</dbReference>
<dbReference type="PROSITE" id="PS51828">
    <property type="entry name" value="PTX_2"/>
    <property type="match status" value="1"/>
</dbReference>
<dbReference type="SUPFAM" id="SSF56436">
    <property type="entry name" value="C-type lectin-like"/>
    <property type="match status" value="1"/>
</dbReference>
<feature type="transmembrane region" description="Helical" evidence="8">
    <location>
        <begin position="773"/>
        <end position="791"/>
    </location>
</feature>
<evidence type="ECO:0000256" key="9">
    <source>
        <dbReference type="SAM" id="SignalP"/>
    </source>
</evidence>
<evidence type="ECO:0000259" key="10">
    <source>
        <dbReference type="PROSITE" id="PS50041"/>
    </source>
</evidence>
<dbReference type="InterPro" id="IPR013320">
    <property type="entry name" value="ConA-like_dom_sf"/>
</dbReference>
<feature type="transmembrane region" description="Helical" evidence="8">
    <location>
        <begin position="874"/>
        <end position="893"/>
    </location>
</feature>
<dbReference type="PROSITE" id="PS50068">
    <property type="entry name" value="LDLRA_2"/>
    <property type="match status" value="1"/>
</dbReference>
<dbReference type="InterPro" id="IPR002172">
    <property type="entry name" value="LDrepeatLR_classA_rpt"/>
</dbReference>
<proteinExistence type="predicted"/>
<comment type="caution">
    <text evidence="7">Lacks conserved residue(s) required for the propagation of feature annotation.</text>
</comment>
<dbReference type="PANTHER" id="PTHR18945">
    <property type="entry name" value="NEUROTRANSMITTER GATED ION CHANNEL"/>
    <property type="match status" value="1"/>
</dbReference>
<dbReference type="EMBL" id="JARAKH010000019">
    <property type="protein sequence ID" value="KAK8393985.1"/>
    <property type="molecule type" value="Genomic_DNA"/>
</dbReference>
<dbReference type="Gene3D" id="1.20.58.390">
    <property type="entry name" value="Neurotransmitter-gated ion-channel transmembrane domain"/>
    <property type="match status" value="1"/>
</dbReference>
<feature type="domain" description="Pentraxin (PTX)" evidence="11">
    <location>
        <begin position="44"/>
        <end position="263"/>
    </location>
</feature>
<dbReference type="Gene3D" id="2.70.170.10">
    <property type="entry name" value="Neurotransmitter-gated ion-channel ligand-binding domain"/>
    <property type="match status" value="1"/>
</dbReference>
<dbReference type="InterPro" id="IPR006202">
    <property type="entry name" value="Neur_chan_lig-bd"/>
</dbReference>
<evidence type="ECO:0000313" key="12">
    <source>
        <dbReference type="EMBL" id="KAK8393985.1"/>
    </source>
</evidence>
<dbReference type="SUPFAM" id="SSF90112">
    <property type="entry name" value="Neurotransmitter-gated ion-channel transmembrane pore"/>
    <property type="match status" value="1"/>
</dbReference>
<comment type="subcellular location">
    <subcellularLocation>
        <location evidence="1">Membrane</location>
        <topology evidence="1">Multi-pass membrane protein</topology>
    </subcellularLocation>
</comment>
<dbReference type="InterPro" id="IPR023415">
    <property type="entry name" value="LDLR_class-A_CS"/>
</dbReference>
<dbReference type="Pfam" id="PF00057">
    <property type="entry name" value="Ldl_recept_a"/>
    <property type="match status" value="1"/>
</dbReference>
<feature type="transmembrane region" description="Helical" evidence="8">
    <location>
        <begin position="803"/>
        <end position="824"/>
    </location>
</feature>
<dbReference type="InterPro" id="IPR016186">
    <property type="entry name" value="C-type_lectin-like/link_sf"/>
</dbReference>
<keyword evidence="13" id="KW-1185">Reference proteome</keyword>
<evidence type="ECO:0000256" key="6">
    <source>
        <dbReference type="PROSITE-ProRule" id="PRU00124"/>
    </source>
</evidence>
<keyword evidence="3 8" id="KW-1133">Transmembrane helix</keyword>
<evidence type="ECO:0000259" key="11">
    <source>
        <dbReference type="PROSITE" id="PS51828"/>
    </source>
</evidence>
<keyword evidence="4 8" id="KW-0472">Membrane</keyword>
<dbReference type="InterPro" id="IPR001304">
    <property type="entry name" value="C-type_lectin-like"/>
</dbReference>
<dbReference type="Proteomes" id="UP001487740">
    <property type="component" value="Unassembled WGS sequence"/>
</dbReference>
<dbReference type="Pfam" id="PF02932">
    <property type="entry name" value="Neur_chan_memb"/>
    <property type="match status" value="1"/>
</dbReference>
<dbReference type="InterPro" id="IPR016187">
    <property type="entry name" value="CTDL_fold"/>
</dbReference>
<dbReference type="PRINTS" id="PR00895">
    <property type="entry name" value="PENTAXIN"/>
</dbReference>
<dbReference type="InterPro" id="IPR036734">
    <property type="entry name" value="Neur_chan_lig-bd_sf"/>
</dbReference>
<dbReference type="GO" id="GO:0005230">
    <property type="term" value="F:extracellular ligand-gated monoatomic ion channel activity"/>
    <property type="evidence" value="ECO:0007669"/>
    <property type="project" value="InterPro"/>
</dbReference>
<dbReference type="InterPro" id="IPR018000">
    <property type="entry name" value="Neurotransmitter_ion_chnl_CS"/>
</dbReference>
<sequence>MTALRSSATLLVLLLLLLFFRPLITCAQLEEAGNGDLGGEGGEERVPGVFLQSSGVPSIDSYLKLKKPFPTLTSLTVCLHLYLYHIRSTLTPILSYSVPDFQDELLLYVDWNVGGLGIVCCGGSGRVEQQNVFTYGLLYSWVHLCVSLDLEGWIYTVAIDSHVQHGNISNLLGKELLVRGGGILVVGQEQDLHGGGFNIEQTYEGYVAGLIVFPQVQRIQRVKEFLSCKLRSEAAVVTFSSLEQDWELHGDLKTISFTPEQLCGKPPPVHVMFPERRTLKESQDQCHMLKGWLSAPQSESENMAIVKATQDRIDMCSISWGVYLWLGVKAVFSNKSWSFISLETNKSMTYTNFRKGYSTAVASYNCTYMDSFDTGKWAVYPCTLKTCSVCSFDTPSTLRLRGLCEDTVLDRIYVIKGVKNGKPFFSGIGNTEIFWDNTTWAMTDLLDRGVSGSMISSLQQYPLGLRTWNIAGDKCPFENPKLLLTACSEKQYTCHDGTCINKQQRCDRAVNCPDQSDERLCTPVVLPEDYIREVPPAKIGTEPAWINFHITILSMQPLDTNNMKTTVDIRLTLSWRDPRLDMESLNYADTLNVIHEENIWRPDLLFQDVMGTEAMSKLQWETFVSVMESTPLPDDITRVREDEVYPGETNSLKLEQNYRVTFTCDMRLQLYPFDTQTCTFIIRLKSYTRDLVALRSFGTIVEYRGARNLREYKIGEVELVGHDWDNYSGQEIRFNLDNLSGFYVSSTYVPTFLMVLICYSTFFFELDDFNDRIMVSLTALLVLATLFTQITETTPTTSYLKLLDVWFVACIFINFFIVIVLVVINTQRMKENNTPGTVSVVMPFGAKKSAGHPAPPGFFPPPQHLMRSVKINTFAQIIFPIILFVLVMAYVGLSYRDPM</sequence>
<keyword evidence="5 6" id="KW-1015">Disulfide bond</keyword>
<feature type="disulfide bond" evidence="6">
    <location>
        <begin position="494"/>
        <end position="512"/>
    </location>
</feature>
<evidence type="ECO:0000256" key="4">
    <source>
        <dbReference type="ARBA" id="ARBA00023136"/>
    </source>
</evidence>
<reference evidence="12 13" key="1">
    <citation type="submission" date="2023-03" db="EMBL/GenBank/DDBJ databases">
        <title>High-quality genome of Scylla paramamosain provides insights in environmental adaptation.</title>
        <authorList>
            <person name="Zhang L."/>
        </authorList>
    </citation>
    <scope>NUCLEOTIDE SEQUENCE [LARGE SCALE GENOMIC DNA]</scope>
    <source>
        <strain evidence="12">LZ_2023a</strain>
        <tissue evidence="12">Muscle</tissue>
    </source>
</reference>
<dbReference type="Pfam" id="PF00354">
    <property type="entry name" value="Pentaxin"/>
    <property type="match status" value="1"/>
</dbReference>
<dbReference type="Gene3D" id="2.60.120.200">
    <property type="match status" value="1"/>
</dbReference>
<evidence type="ECO:0000256" key="7">
    <source>
        <dbReference type="PROSITE-ProRule" id="PRU01172"/>
    </source>
</evidence>
<feature type="chain" id="PRO_5043822137" evidence="9">
    <location>
        <begin position="27"/>
        <end position="899"/>
    </location>
</feature>
<dbReference type="InterPro" id="IPR006201">
    <property type="entry name" value="Neur_channel"/>
</dbReference>
<dbReference type="GO" id="GO:0004888">
    <property type="term" value="F:transmembrane signaling receptor activity"/>
    <property type="evidence" value="ECO:0007669"/>
    <property type="project" value="InterPro"/>
</dbReference>
<accession>A0AAW0U1Z7</accession>
<evidence type="ECO:0000256" key="2">
    <source>
        <dbReference type="ARBA" id="ARBA00022692"/>
    </source>
</evidence>
<evidence type="ECO:0000313" key="13">
    <source>
        <dbReference type="Proteomes" id="UP001487740"/>
    </source>
</evidence>
<dbReference type="PROSITE" id="PS00236">
    <property type="entry name" value="NEUROTR_ION_CHANNEL"/>
    <property type="match status" value="1"/>
</dbReference>
<dbReference type="SUPFAM" id="SSF57424">
    <property type="entry name" value="LDL receptor-like module"/>
    <property type="match status" value="1"/>
</dbReference>
<feature type="disulfide bond" evidence="6">
    <location>
        <begin position="487"/>
        <end position="499"/>
    </location>
</feature>
<dbReference type="SUPFAM" id="SSF49899">
    <property type="entry name" value="Concanavalin A-like lectins/glucanases"/>
    <property type="match status" value="1"/>
</dbReference>
<evidence type="ECO:0000256" key="8">
    <source>
        <dbReference type="SAM" id="Phobius"/>
    </source>
</evidence>
<protein>
    <submittedName>
        <fullName evidence="12">Uncharacterized protein</fullName>
    </submittedName>
</protein>
<keyword evidence="9" id="KW-0732">Signal</keyword>
<dbReference type="Gene3D" id="3.10.100.10">
    <property type="entry name" value="Mannose-Binding Protein A, subunit A"/>
    <property type="match status" value="1"/>
</dbReference>
<dbReference type="CDD" id="cd00037">
    <property type="entry name" value="CLECT"/>
    <property type="match status" value="1"/>
</dbReference>
<keyword evidence="2 8" id="KW-0812">Transmembrane</keyword>
<dbReference type="SUPFAM" id="SSF63712">
    <property type="entry name" value="Nicotinic receptor ligand binding domain-like"/>
    <property type="match status" value="1"/>
</dbReference>
<dbReference type="SMART" id="SM00192">
    <property type="entry name" value="LDLa"/>
    <property type="match status" value="1"/>
</dbReference>
<evidence type="ECO:0000256" key="3">
    <source>
        <dbReference type="ARBA" id="ARBA00022989"/>
    </source>
</evidence>
<organism evidence="12 13">
    <name type="scientific">Scylla paramamosain</name>
    <name type="common">Mud crab</name>
    <dbReference type="NCBI Taxonomy" id="85552"/>
    <lineage>
        <taxon>Eukaryota</taxon>
        <taxon>Metazoa</taxon>
        <taxon>Ecdysozoa</taxon>
        <taxon>Arthropoda</taxon>
        <taxon>Crustacea</taxon>
        <taxon>Multicrustacea</taxon>
        <taxon>Malacostraca</taxon>
        <taxon>Eumalacostraca</taxon>
        <taxon>Eucarida</taxon>
        <taxon>Decapoda</taxon>
        <taxon>Pleocyemata</taxon>
        <taxon>Brachyura</taxon>
        <taxon>Eubrachyura</taxon>
        <taxon>Portunoidea</taxon>
        <taxon>Portunidae</taxon>
        <taxon>Portuninae</taxon>
        <taxon>Scylla</taxon>
    </lineage>
</organism>
<dbReference type="InterPro" id="IPR036055">
    <property type="entry name" value="LDL_receptor-like_sf"/>
</dbReference>
<dbReference type="AlphaFoldDB" id="A0AAW0U1Z7"/>
<feature type="signal peptide" evidence="9">
    <location>
        <begin position="1"/>
        <end position="26"/>
    </location>
</feature>
<dbReference type="InterPro" id="IPR001759">
    <property type="entry name" value="PTX_dom"/>
</dbReference>
<evidence type="ECO:0000256" key="5">
    <source>
        <dbReference type="ARBA" id="ARBA00023157"/>
    </source>
</evidence>
<dbReference type="Gene3D" id="4.10.400.10">
    <property type="entry name" value="Low-density Lipoprotein Receptor"/>
    <property type="match status" value="1"/>
</dbReference>
<dbReference type="Pfam" id="PF02931">
    <property type="entry name" value="Neur_chan_LBD"/>
    <property type="match status" value="1"/>
</dbReference>
<gene>
    <name evidence="12" type="ORF">O3P69_006290</name>
</gene>
<dbReference type="SMART" id="SM00159">
    <property type="entry name" value="PTX"/>
    <property type="match status" value="1"/>
</dbReference>
<comment type="caution">
    <text evidence="12">The sequence shown here is derived from an EMBL/GenBank/DDBJ whole genome shotgun (WGS) entry which is preliminary data.</text>
</comment>
<dbReference type="InterPro" id="IPR006029">
    <property type="entry name" value="Neurotrans-gated_channel_TM"/>
</dbReference>
<evidence type="ECO:0000256" key="1">
    <source>
        <dbReference type="ARBA" id="ARBA00004141"/>
    </source>
</evidence>
<dbReference type="GO" id="GO:0016020">
    <property type="term" value="C:membrane"/>
    <property type="evidence" value="ECO:0007669"/>
    <property type="project" value="UniProtKB-SubCell"/>
</dbReference>
<feature type="transmembrane region" description="Helical" evidence="8">
    <location>
        <begin position="748"/>
        <end position="766"/>
    </location>
</feature>
<dbReference type="PROSITE" id="PS50041">
    <property type="entry name" value="C_TYPE_LECTIN_2"/>
    <property type="match status" value="1"/>
</dbReference>
<dbReference type="InterPro" id="IPR038050">
    <property type="entry name" value="Neuro_actylchol_rec"/>
</dbReference>
<feature type="disulfide bond" evidence="6">
    <location>
        <begin position="506"/>
        <end position="521"/>
    </location>
</feature>
<feature type="domain" description="C-type lectin" evidence="10">
    <location>
        <begin position="270"/>
        <end position="391"/>
    </location>
</feature>
<dbReference type="Pfam" id="PF00059">
    <property type="entry name" value="Lectin_C"/>
    <property type="match status" value="1"/>
</dbReference>